<dbReference type="Pfam" id="PF01370">
    <property type="entry name" value="Epimerase"/>
    <property type="match status" value="1"/>
</dbReference>
<evidence type="ECO:0000256" key="8">
    <source>
        <dbReference type="ARBA" id="ARBA00023034"/>
    </source>
</evidence>
<dbReference type="GO" id="GO:0070403">
    <property type="term" value="F:NAD+ binding"/>
    <property type="evidence" value="ECO:0007669"/>
    <property type="project" value="InterPro"/>
</dbReference>
<evidence type="ECO:0000256" key="9">
    <source>
        <dbReference type="ARBA" id="ARBA00023136"/>
    </source>
</evidence>
<dbReference type="PANTHER" id="PTHR43078">
    <property type="entry name" value="UDP-GLUCURONIC ACID DECARBOXYLASE-RELATED"/>
    <property type="match status" value="1"/>
</dbReference>
<evidence type="ECO:0000313" key="15">
    <source>
        <dbReference type="Proteomes" id="UP000229128"/>
    </source>
</evidence>
<keyword evidence="10" id="KW-0325">Glycoprotein</keyword>
<evidence type="ECO:0000256" key="7">
    <source>
        <dbReference type="ARBA" id="ARBA00023027"/>
    </source>
</evidence>
<evidence type="ECO:0000256" key="3">
    <source>
        <dbReference type="ARBA" id="ARBA00022692"/>
    </source>
</evidence>
<keyword evidence="7" id="KW-0520">NAD</keyword>
<keyword evidence="8" id="KW-0333">Golgi apparatus</keyword>
<comment type="cofactor">
    <cofactor evidence="1">
        <name>NAD(+)</name>
        <dbReference type="ChEBI" id="CHEBI:57540"/>
    </cofactor>
</comment>
<evidence type="ECO:0000256" key="12">
    <source>
        <dbReference type="ARBA" id="ARBA00037859"/>
    </source>
</evidence>
<accession>A0A2H0U5C6</accession>
<dbReference type="InterPro" id="IPR044516">
    <property type="entry name" value="UXS-like"/>
</dbReference>
<organism evidence="14 15">
    <name type="scientific">Candidatus Kuenenbacteria bacterium CG10_big_fil_rev_8_21_14_0_10_39_14</name>
    <dbReference type="NCBI Taxonomy" id="1974619"/>
    <lineage>
        <taxon>Bacteria</taxon>
        <taxon>Candidatus Kueneniibacteriota</taxon>
    </lineage>
</organism>
<dbReference type="Proteomes" id="UP000229128">
    <property type="component" value="Unassembled WGS sequence"/>
</dbReference>
<dbReference type="GO" id="GO:0033320">
    <property type="term" value="P:UDP-D-xylose biosynthetic process"/>
    <property type="evidence" value="ECO:0007669"/>
    <property type="project" value="UniProtKB-UniPathway"/>
</dbReference>
<name>A0A2H0U5C6_9BACT</name>
<dbReference type="SUPFAM" id="SSF51735">
    <property type="entry name" value="NAD(P)-binding Rossmann-fold domains"/>
    <property type="match status" value="1"/>
</dbReference>
<evidence type="ECO:0000256" key="4">
    <source>
        <dbReference type="ARBA" id="ARBA00022793"/>
    </source>
</evidence>
<evidence type="ECO:0000256" key="10">
    <source>
        <dbReference type="ARBA" id="ARBA00023180"/>
    </source>
</evidence>
<evidence type="ECO:0000256" key="6">
    <source>
        <dbReference type="ARBA" id="ARBA00022989"/>
    </source>
</evidence>
<keyword evidence="6" id="KW-1133">Transmembrane helix</keyword>
<dbReference type="EMBL" id="PFBQ01000050">
    <property type="protein sequence ID" value="PIR80670.1"/>
    <property type="molecule type" value="Genomic_DNA"/>
</dbReference>
<evidence type="ECO:0000259" key="13">
    <source>
        <dbReference type="Pfam" id="PF01370"/>
    </source>
</evidence>
<evidence type="ECO:0000256" key="5">
    <source>
        <dbReference type="ARBA" id="ARBA00022968"/>
    </source>
</evidence>
<evidence type="ECO:0000256" key="2">
    <source>
        <dbReference type="ARBA" id="ARBA00004323"/>
    </source>
</evidence>
<dbReference type="Gene3D" id="3.40.50.720">
    <property type="entry name" value="NAD(P)-binding Rossmann-like Domain"/>
    <property type="match status" value="1"/>
</dbReference>
<dbReference type="FunFam" id="3.40.50.720:FF:000065">
    <property type="entry name" value="UDP-glucuronic acid decarboxylase 1"/>
    <property type="match status" value="1"/>
</dbReference>
<dbReference type="GO" id="GO:0048040">
    <property type="term" value="F:UDP-glucuronate decarboxylase activity"/>
    <property type="evidence" value="ECO:0007669"/>
    <property type="project" value="TreeGrafter"/>
</dbReference>
<keyword evidence="9" id="KW-0472">Membrane</keyword>
<dbReference type="InterPro" id="IPR036291">
    <property type="entry name" value="NAD(P)-bd_dom_sf"/>
</dbReference>
<comment type="caution">
    <text evidence="14">The sequence shown here is derived from an EMBL/GenBank/DDBJ whole genome shotgun (WGS) entry which is preliminary data.</text>
</comment>
<reference evidence="15" key="1">
    <citation type="submission" date="2017-09" db="EMBL/GenBank/DDBJ databases">
        <title>Depth-based differentiation of microbial function through sediment-hosted aquifers and enrichment of novel symbionts in the deep terrestrial subsurface.</title>
        <authorList>
            <person name="Probst A.J."/>
            <person name="Ladd B."/>
            <person name="Jarett J.K."/>
            <person name="Geller-Mcgrath D.E."/>
            <person name="Sieber C.M.K."/>
            <person name="Emerson J.B."/>
            <person name="Anantharaman K."/>
            <person name="Thomas B.C."/>
            <person name="Malmstrom R."/>
            <person name="Stieglmeier M."/>
            <person name="Klingl A."/>
            <person name="Woyke T."/>
            <person name="Ryan C.M."/>
            <person name="Banfield J.F."/>
        </authorList>
    </citation>
    <scope>NUCLEOTIDE SEQUENCE [LARGE SCALE GENOMIC DNA]</scope>
</reference>
<dbReference type="GO" id="GO:0042732">
    <property type="term" value="P:D-xylose metabolic process"/>
    <property type="evidence" value="ECO:0007669"/>
    <property type="project" value="InterPro"/>
</dbReference>
<evidence type="ECO:0000256" key="11">
    <source>
        <dbReference type="ARBA" id="ARBA00023239"/>
    </source>
</evidence>
<keyword evidence="3" id="KW-0812">Transmembrane</keyword>
<evidence type="ECO:0000256" key="1">
    <source>
        <dbReference type="ARBA" id="ARBA00001911"/>
    </source>
</evidence>
<proteinExistence type="predicted"/>
<dbReference type="GO" id="GO:0005737">
    <property type="term" value="C:cytoplasm"/>
    <property type="evidence" value="ECO:0007669"/>
    <property type="project" value="TreeGrafter"/>
</dbReference>
<dbReference type="UniPathway" id="UPA00796">
    <property type="reaction ID" value="UER00771"/>
</dbReference>
<keyword evidence="5" id="KW-0735">Signal-anchor</keyword>
<dbReference type="InterPro" id="IPR001509">
    <property type="entry name" value="Epimerase_deHydtase"/>
</dbReference>
<gene>
    <name evidence="14" type="ORF">COU24_02735</name>
</gene>
<evidence type="ECO:0000313" key="14">
    <source>
        <dbReference type="EMBL" id="PIR80670.1"/>
    </source>
</evidence>
<keyword evidence="11" id="KW-0456">Lyase</keyword>
<feature type="domain" description="NAD-dependent epimerase/dehydratase" evidence="13">
    <location>
        <begin position="16"/>
        <end position="254"/>
    </location>
</feature>
<sequence>MKIMPYKNSATDKPNIIVSGAAGFIGTNLCQQLVTQNHVIAIDNFITGKESNIDLLLQNPNFEFIRHDITQPLDLENFPELKKFQVAVQGIQAIYNLACPTSPKDHEQYALEIIGANSSGVKNMLDLAVQYQSIFIHTSSQHVYGHALDTKPIKEDYLGLVNPIDSRSAYDEGKRFAETIVANYQRKFKINTKIARVFTTFGPKMAIKEGRAVPDFILHALNNKDLIIYGNEQTENTFCYIDDIIDGLVKLAKSDLAGPINLGHYEKHALKDVAELIIKMTGSKSKIIYQDPDWHAASYNIPDITMAKESLGWFPLIDLEEGLKKTIEFMQTNMRLYEV</sequence>
<dbReference type="AlphaFoldDB" id="A0A2H0U5C6"/>
<comment type="subcellular location">
    <subcellularLocation>
        <location evidence="2">Golgi apparatus membrane</location>
        <topology evidence="2">Single-pass type II membrane protein</topology>
    </subcellularLocation>
    <subcellularLocation>
        <location evidence="12">Golgi apparatus</location>
        <location evidence="12">Golgi stack membrane</location>
    </subcellularLocation>
</comment>
<protein>
    <submittedName>
        <fullName evidence="14">NAD-dependent dehydratase</fullName>
    </submittedName>
</protein>
<dbReference type="PANTHER" id="PTHR43078:SF6">
    <property type="entry name" value="UDP-GLUCURONIC ACID DECARBOXYLASE 1"/>
    <property type="match status" value="1"/>
</dbReference>
<keyword evidence="4" id="KW-0210">Decarboxylase</keyword>